<keyword evidence="3" id="KW-0862">Zinc</keyword>
<dbReference type="GO" id="GO:0008270">
    <property type="term" value="F:zinc ion binding"/>
    <property type="evidence" value="ECO:0007669"/>
    <property type="project" value="UniProtKB-KW"/>
</dbReference>
<dbReference type="SUPFAM" id="SSF52540">
    <property type="entry name" value="P-loop containing nucleoside triphosphate hydrolases"/>
    <property type="match status" value="2"/>
</dbReference>
<feature type="domain" description="Helicase ATP-binding" evidence="5">
    <location>
        <begin position="668"/>
        <end position="828"/>
    </location>
</feature>
<feature type="domain" description="Helicase C-terminal" evidence="6">
    <location>
        <begin position="953"/>
        <end position="1113"/>
    </location>
</feature>
<dbReference type="EMBL" id="JAOVZO020000018">
    <property type="protein sequence ID" value="MDC8014122.1"/>
    <property type="molecule type" value="Genomic_DNA"/>
</dbReference>
<sequence length="1119" mass="123770">MQRSQFLSLLNEIDLAAYYAPRTLDRGEDYHERGRVQAVAFADDGNAGFLLGFVLGSQGKPYRTAVRIKPGRKVPKVETFCTCAVGEFCKHAVALTIAGLDAGDEIDEIDEQFELKPPPSPTAPKPDLRPWEQWLDNLTLPPSAPPSANEPRVLGFLFETTDLRLPALCALAVWFRHGKRGGCVQPRPVAPQNDAGHGGRADPWAGLSPDEFLRIAELRMAPTTYLRSGNWQRLTSPRHEAWLADVLEHTPCYFGKPGGGALRLGPKRDVAWRWRAQNDGTQRMHAEIVGAGPAARLVVIAGLWYCDPDNNEIGPVDADVRMAERLLNAPHVSPEVAPLLRERWKSTESLASVPMPEDHGDIETVRVVPAPVLRLGTLRAGASSRAGGAKYQAGCLYLSFDYGGHRLPFEAAGPSERRFVDGRVLDIVRDRSAELAAYERLDRHKLIDAADVAYAHGLANGIAFGCFVLERGRGELAPPDHLLALALRLQADGFLLEFDAESPVEILPGPDAWHADIEDAGNAWFDLSLGIDIAGTRVDLLPILQRALSDPSFPLKAPPKEPKDAVWLAPIDARRRVPLPVARVRALIAPLLEWLEQGSVREHLQLRRAQVGVVEELTRGPAGLPWRGGPRLKETLAQLSAARAPVQEPEGFRATLRPYQREGLAWLEFLGAAGLGGILADDMGLGKTVQVLAHLEAMRQRGELNDPAIVIAPTSLVWNWRAEAQRFAPDLKVLILHGATRDTNFASVPDHHLVITTYPLLARDRESLAAHRYSLLIVDEAQAIKNARTQAAQVVRELVARRRLAMTGTPLENHLGELWAQFDAVEPGLLGDEKSFTRHYRSPIEKHGDPERQAKLHKRIAPLMLRRRKEDVLTDLPPKTVIERGVELVGKQRELYESLRLAQHERVREAIRERGLAQSGIVVLDALLKLRQVCCDPRLVKLDRARRATESAKLDLLLDLLRELVAEGRRVLVFSQFAEMLALIEKSLDAESIAYQTLTGQTRDRAELVGRFQTGEVPVFLISLKAGGVGLNLTAADTVIHYDPWWNPAVEAQATDRAHRIGQDKSVFVYKLICTGTVEEKIQDLQQRKADLAQAVLEGGTTQSLRFDEDDLSELFGAL</sequence>
<evidence type="ECO:0000313" key="7">
    <source>
        <dbReference type="EMBL" id="MDC8014122.1"/>
    </source>
</evidence>
<evidence type="ECO:0000256" key="3">
    <source>
        <dbReference type="PROSITE-ProRule" id="PRU00325"/>
    </source>
</evidence>
<dbReference type="InterPro" id="IPR049730">
    <property type="entry name" value="SNF2/RAD54-like_C"/>
</dbReference>
<dbReference type="GO" id="GO:0004386">
    <property type="term" value="F:helicase activity"/>
    <property type="evidence" value="ECO:0007669"/>
    <property type="project" value="UniProtKB-KW"/>
</dbReference>
<comment type="caution">
    <text evidence="7">The sequence shown here is derived from an EMBL/GenBank/DDBJ whole genome shotgun (WGS) entry which is preliminary data.</text>
</comment>
<dbReference type="PANTHER" id="PTHR10799">
    <property type="entry name" value="SNF2/RAD54 HELICASE FAMILY"/>
    <property type="match status" value="1"/>
</dbReference>
<name>A0A9X3YKV6_9GAMM</name>
<reference evidence="7" key="1">
    <citation type="submission" date="2023-02" db="EMBL/GenBank/DDBJ databases">
        <title>Tahibacter soli sp. nov. isolated from soil.</title>
        <authorList>
            <person name="Baek J.H."/>
            <person name="Lee J.K."/>
            <person name="Choi D.G."/>
            <person name="Jeon C.O."/>
        </authorList>
    </citation>
    <scope>NUCLEOTIDE SEQUENCE</scope>
    <source>
        <strain evidence="7">BL</strain>
    </source>
</reference>
<keyword evidence="3" id="KW-0863">Zinc-finger</keyword>
<dbReference type="GO" id="GO:0016787">
    <property type="term" value="F:hydrolase activity"/>
    <property type="evidence" value="ECO:0007669"/>
    <property type="project" value="UniProtKB-KW"/>
</dbReference>
<evidence type="ECO:0000313" key="8">
    <source>
        <dbReference type="Proteomes" id="UP001139971"/>
    </source>
</evidence>
<dbReference type="PROSITE" id="PS51192">
    <property type="entry name" value="HELICASE_ATP_BIND_1"/>
    <property type="match status" value="1"/>
</dbReference>
<dbReference type="Gene3D" id="3.40.50.300">
    <property type="entry name" value="P-loop containing nucleotide triphosphate hydrolases"/>
    <property type="match status" value="1"/>
</dbReference>
<dbReference type="GO" id="GO:0005524">
    <property type="term" value="F:ATP binding"/>
    <property type="evidence" value="ECO:0007669"/>
    <property type="project" value="InterPro"/>
</dbReference>
<protein>
    <submittedName>
        <fullName evidence="7">DEAD/DEAH box helicase</fullName>
    </submittedName>
</protein>
<evidence type="ECO:0000256" key="2">
    <source>
        <dbReference type="ARBA" id="ARBA00022806"/>
    </source>
</evidence>
<organism evidence="7 8">
    <name type="scientific">Tahibacter soli</name>
    <dbReference type="NCBI Taxonomy" id="2983605"/>
    <lineage>
        <taxon>Bacteria</taxon>
        <taxon>Pseudomonadati</taxon>
        <taxon>Pseudomonadota</taxon>
        <taxon>Gammaproteobacteria</taxon>
        <taxon>Lysobacterales</taxon>
        <taxon>Rhodanobacteraceae</taxon>
        <taxon>Tahibacter</taxon>
    </lineage>
</organism>
<dbReference type="RefSeq" id="WP_263541761.1">
    <property type="nucleotide sequence ID" value="NZ_JAOVZO020000018.1"/>
</dbReference>
<keyword evidence="2 7" id="KW-0067">ATP-binding</keyword>
<feature type="domain" description="SWIM-type" evidence="4">
    <location>
        <begin position="62"/>
        <end position="100"/>
    </location>
</feature>
<dbReference type="CDD" id="cd18012">
    <property type="entry name" value="DEXQc_arch_SWI2_SNF2"/>
    <property type="match status" value="1"/>
</dbReference>
<dbReference type="PROSITE" id="PS50966">
    <property type="entry name" value="ZF_SWIM"/>
    <property type="match status" value="1"/>
</dbReference>
<proteinExistence type="predicted"/>
<gene>
    <name evidence="7" type="ORF">OD750_016375</name>
</gene>
<dbReference type="SMART" id="SM00490">
    <property type="entry name" value="HELICc"/>
    <property type="match status" value="1"/>
</dbReference>
<dbReference type="AlphaFoldDB" id="A0A9X3YKV6"/>
<keyword evidence="2 7" id="KW-0547">Nucleotide-binding</keyword>
<dbReference type="Proteomes" id="UP001139971">
    <property type="component" value="Unassembled WGS sequence"/>
</dbReference>
<dbReference type="Pfam" id="PF00271">
    <property type="entry name" value="Helicase_C"/>
    <property type="match status" value="1"/>
</dbReference>
<dbReference type="InterPro" id="IPR000330">
    <property type="entry name" value="SNF2_N"/>
</dbReference>
<dbReference type="SMART" id="SM00487">
    <property type="entry name" value="DEXDc"/>
    <property type="match status" value="1"/>
</dbReference>
<keyword evidence="3" id="KW-0479">Metal-binding</keyword>
<keyword evidence="8" id="KW-1185">Reference proteome</keyword>
<evidence type="ECO:0000259" key="4">
    <source>
        <dbReference type="PROSITE" id="PS50966"/>
    </source>
</evidence>
<evidence type="ECO:0000256" key="1">
    <source>
        <dbReference type="ARBA" id="ARBA00022801"/>
    </source>
</evidence>
<evidence type="ECO:0000259" key="6">
    <source>
        <dbReference type="PROSITE" id="PS51194"/>
    </source>
</evidence>
<dbReference type="CDD" id="cd18793">
    <property type="entry name" value="SF2_C_SNF"/>
    <property type="match status" value="1"/>
</dbReference>
<keyword evidence="2 7" id="KW-0347">Helicase</keyword>
<dbReference type="Gene3D" id="3.40.50.10810">
    <property type="entry name" value="Tandem AAA-ATPase domain"/>
    <property type="match status" value="1"/>
</dbReference>
<accession>A0A9X3YKV6</accession>
<dbReference type="InterPro" id="IPR038718">
    <property type="entry name" value="SNF2-like_sf"/>
</dbReference>
<dbReference type="PROSITE" id="PS51194">
    <property type="entry name" value="HELICASE_CTER"/>
    <property type="match status" value="1"/>
</dbReference>
<dbReference type="InterPro" id="IPR014001">
    <property type="entry name" value="Helicase_ATP-bd"/>
</dbReference>
<dbReference type="InterPro" id="IPR007527">
    <property type="entry name" value="Znf_SWIM"/>
</dbReference>
<keyword evidence="1" id="KW-0378">Hydrolase</keyword>
<dbReference type="Pfam" id="PF00176">
    <property type="entry name" value="SNF2-rel_dom"/>
    <property type="match status" value="1"/>
</dbReference>
<dbReference type="InterPro" id="IPR027417">
    <property type="entry name" value="P-loop_NTPase"/>
</dbReference>
<evidence type="ECO:0000259" key="5">
    <source>
        <dbReference type="PROSITE" id="PS51192"/>
    </source>
</evidence>
<dbReference type="InterPro" id="IPR001650">
    <property type="entry name" value="Helicase_C-like"/>
</dbReference>